<dbReference type="Gene3D" id="3.40.50.2300">
    <property type="match status" value="1"/>
</dbReference>
<evidence type="ECO:0000313" key="13">
    <source>
        <dbReference type="Proteomes" id="UP000293142"/>
    </source>
</evidence>
<dbReference type="OrthoDB" id="9788446at2"/>
<evidence type="ECO:0000256" key="9">
    <source>
        <dbReference type="SAM" id="MobiDB-lite"/>
    </source>
</evidence>
<proteinExistence type="predicted"/>
<keyword evidence="7" id="KW-0804">Transcription</keyword>
<dbReference type="SUPFAM" id="SSF52172">
    <property type="entry name" value="CheY-like"/>
    <property type="match status" value="1"/>
</dbReference>
<evidence type="ECO:0000313" key="12">
    <source>
        <dbReference type="EMBL" id="TBL72425.1"/>
    </source>
</evidence>
<keyword evidence="4" id="KW-0902">Two-component regulatory system</keyword>
<dbReference type="Pfam" id="PF12833">
    <property type="entry name" value="HTH_18"/>
    <property type="match status" value="1"/>
</dbReference>
<dbReference type="Proteomes" id="UP000293142">
    <property type="component" value="Unassembled WGS sequence"/>
</dbReference>
<keyword evidence="6" id="KW-0238">DNA-binding</keyword>
<dbReference type="Pfam" id="PF00072">
    <property type="entry name" value="Response_reg"/>
    <property type="match status" value="1"/>
</dbReference>
<dbReference type="CDD" id="cd17536">
    <property type="entry name" value="REC_YesN-like"/>
    <property type="match status" value="1"/>
</dbReference>
<evidence type="ECO:0000256" key="8">
    <source>
        <dbReference type="PROSITE-ProRule" id="PRU00169"/>
    </source>
</evidence>
<dbReference type="Pfam" id="PF17853">
    <property type="entry name" value="GGDEF_2"/>
    <property type="match status" value="1"/>
</dbReference>
<accession>A0A4Q9DIH7</accession>
<dbReference type="InterPro" id="IPR041522">
    <property type="entry name" value="CdaR_GGDEF"/>
</dbReference>
<dbReference type="RefSeq" id="WP_131016993.1">
    <property type="nucleotide sequence ID" value="NZ_SIRE01000024.1"/>
</dbReference>
<evidence type="ECO:0000259" key="10">
    <source>
        <dbReference type="PROSITE" id="PS01124"/>
    </source>
</evidence>
<dbReference type="SMART" id="SM00448">
    <property type="entry name" value="REC"/>
    <property type="match status" value="1"/>
</dbReference>
<dbReference type="SMART" id="SM00342">
    <property type="entry name" value="HTH_ARAC"/>
    <property type="match status" value="1"/>
</dbReference>
<evidence type="ECO:0000256" key="5">
    <source>
        <dbReference type="ARBA" id="ARBA00023015"/>
    </source>
</evidence>
<reference evidence="12 13" key="1">
    <citation type="submission" date="2019-02" db="EMBL/GenBank/DDBJ databases">
        <title>Paenibacillus sp. nov., isolated from surface-sterilized tissue of Thalictrum simplex L.</title>
        <authorList>
            <person name="Tuo L."/>
        </authorList>
    </citation>
    <scope>NUCLEOTIDE SEQUENCE [LARGE SCALE GENOMIC DNA]</scope>
    <source>
        <strain evidence="12 13">N2SHLJ1</strain>
    </source>
</reference>
<dbReference type="PROSITE" id="PS50110">
    <property type="entry name" value="RESPONSE_REGULATORY"/>
    <property type="match status" value="1"/>
</dbReference>
<feature type="compositionally biased region" description="Polar residues" evidence="9">
    <location>
        <begin position="166"/>
        <end position="182"/>
    </location>
</feature>
<dbReference type="GO" id="GO:0005737">
    <property type="term" value="C:cytoplasm"/>
    <property type="evidence" value="ECO:0007669"/>
    <property type="project" value="UniProtKB-SubCell"/>
</dbReference>
<dbReference type="PANTHER" id="PTHR42713:SF3">
    <property type="entry name" value="TRANSCRIPTIONAL REGULATORY PROTEIN HPTR"/>
    <property type="match status" value="1"/>
</dbReference>
<dbReference type="EMBL" id="SIRE01000024">
    <property type="protein sequence ID" value="TBL72425.1"/>
    <property type="molecule type" value="Genomic_DNA"/>
</dbReference>
<dbReference type="GO" id="GO:0000160">
    <property type="term" value="P:phosphorelay signal transduction system"/>
    <property type="evidence" value="ECO:0007669"/>
    <property type="project" value="UniProtKB-KW"/>
</dbReference>
<comment type="subcellular location">
    <subcellularLocation>
        <location evidence="1">Cytoplasm</location>
    </subcellularLocation>
</comment>
<keyword evidence="5" id="KW-0805">Transcription regulation</keyword>
<dbReference type="PROSITE" id="PS01124">
    <property type="entry name" value="HTH_ARAC_FAMILY_2"/>
    <property type="match status" value="1"/>
</dbReference>
<feature type="modified residue" description="4-aspartylphosphate" evidence="8">
    <location>
        <position position="63"/>
    </location>
</feature>
<dbReference type="InterPro" id="IPR009057">
    <property type="entry name" value="Homeodomain-like_sf"/>
</dbReference>
<name>A0A4Q9DIH7_9BACL</name>
<comment type="caution">
    <text evidence="12">The sequence shown here is derived from an EMBL/GenBank/DDBJ whole genome shotgun (WGS) entry which is preliminary data.</text>
</comment>
<evidence type="ECO:0000256" key="4">
    <source>
        <dbReference type="ARBA" id="ARBA00023012"/>
    </source>
</evidence>
<keyword evidence="13" id="KW-1185">Reference proteome</keyword>
<evidence type="ECO:0000256" key="7">
    <source>
        <dbReference type="ARBA" id="ARBA00023163"/>
    </source>
</evidence>
<dbReference type="InterPro" id="IPR011006">
    <property type="entry name" value="CheY-like_superfamily"/>
</dbReference>
<evidence type="ECO:0000256" key="3">
    <source>
        <dbReference type="ARBA" id="ARBA00022553"/>
    </source>
</evidence>
<dbReference type="GO" id="GO:0003700">
    <property type="term" value="F:DNA-binding transcription factor activity"/>
    <property type="evidence" value="ECO:0007669"/>
    <property type="project" value="InterPro"/>
</dbReference>
<evidence type="ECO:0000256" key="6">
    <source>
        <dbReference type="ARBA" id="ARBA00023125"/>
    </source>
</evidence>
<gene>
    <name evidence="12" type="ORF">EYB31_29010</name>
</gene>
<evidence type="ECO:0000259" key="11">
    <source>
        <dbReference type="PROSITE" id="PS50110"/>
    </source>
</evidence>
<dbReference type="SUPFAM" id="SSF46689">
    <property type="entry name" value="Homeodomain-like"/>
    <property type="match status" value="1"/>
</dbReference>
<dbReference type="PANTHER" id="PTHR42713">
    <property type="entry name" value="HISTIDINE KINASE-RELATED"/>
    <property type="match status" value="1"/>
</dbReference>
<dbReference type="InterPro" id="IPR051552">
    <property type="entry name" value="HptR"/>
</dbReference>
<feature type="domain" description="Response regulatory" evidence="11">
    <location>
        <begin position="11"/>
        <end position="128"/>
    </location>
</feature>
<protein>
    <submittedName>
        <fullName evidence="12">Response regulator</fullName>
    </submittedName>
</protein>
<keyword evidence="3 8" id="KW-0597">Phosphoprotein</keyword>
<evidence type="ECO:0000256" key="2">
    <source>
        <dbReference type="ARBA" id="ARBA00022490"/>
    </source>
</evidence>
<dbReference type="InterPro" id="IPR001789">
    <property type="entry name" value="Sig_transdc_resp-reg_receiver"/>
</dbReference>
<keyword evidence="2" id="KW-0963">Cytoplasm</keyword>
<feature type="region of interest" description="Disordered" evidence="9">
    <location>
        <begin position="163"/>
        <end position="210"/>
    </location>
</feature>
<organism evidence="12 13">
    <name type="scientific">Paenibacillus thalictri</name>
    <dbReference type="NCBI Taxonomy" id="2527873"/>
    <lineage>
        <taxon>Bacteria</taxon>
        <taxon>Bacillati</taxon>
        <taxon>Bacillota</taxon>
        <taxon>Bacilli</taxon>
        <taxon>Bacillales</taxon>
        <taxon>Paenibacillaceae</taxon>
        <taxon>Paenibacillus</taxon>
    </lineage>
</organism>
<feature type="domain" description="HTH araC/xylS-type" evidence="10">
    <location>
        <begin position="505"/>
        <end position="604"/>
    </location>
</feature>
<dbReference type="GO" id="GO:0043565">
    <property type="term" value="F:sequence-specific DNA binding"/>
    <property type="evidence" value="ECO:0007669"/>
    <property type="project" value="InterPro"/>
</dbReference>
<dbReference type="InterPro" id="IPR018060">
    <property type="entry name" value="HTH_AraC"/>
</dbReference>
<dbReference type="AlphaFoldDB" id="A0A4Q9DIH7"/>
<evidence type="ECO:0000256" key="1">
    <source>
        <dbReference type="ARBA" id="ARBA00004496"/>
    </source>
</evidence>
<sequence>MNGGLSDDMLNAILIDDEETNLRLLEKVLDWQALGYRIAGTALDGREGLDLYRMTRPDVVLVDIRMPIMDGIAFIREVRKNDSQVKIVILSAYAEFEYAQKAIEYGIHAYLLKPVDEDKLEQILLAVKTERESEFAASRTQMEREYHKLLDQLEAQGTEGIAANAGLSNPPQAANDSRSMATGANAASEGERKLSAAAHTSRQPQFAAGGSEKRSMPLLVACIAFEPLRGRSEPRHETDFTQFLTDTLQKRHGVTFIKAGKQPKMWVIVHEPAAASYEGGAGPQAGTDLAAASPNAMRQRFVEGLRQLAGQCRARYGQRLLCGVGSPASGLADFPRSYDEARRASVALFYEHDGLVAVYGVQAGRIAVYGGQDDPIAVYGGTSAAPRWSPSEFVARKWVGGGEAQTGNVYYLRQFVQEAFSEFKERRVHPEDVFRFCEEWSALLKEQFAAIDPEFVRMFNDMMPDGLMGGRSCASLEQGMEELAVKAGSALRALMDSNKNYAVIRKAKEFALLHFHEEPFTLKDTADYIGVSKNHFSKMYKEQTGENFWDYVIHLRMEQAKKLLRDTNKTNYEIAGLIGYSSEYHFARLFSKLAGMTTTQYRKLHGS</sequence>
<dbReference type="Gene3D" id="1.10.10.60">
    <property type="entry name" value="Homeodomain-like"/>
    <property type="match status" value="2"/>
</dbReference>